<sequence>MPIIDLSHTFHSASSSRKQKFLNVGSTIGAWMWHGWRDYIILPDEDTSCTVGRVEYMSWYWIITRRFIGRTGFNYDMRYEPRDHIERSLVEDDMISNITHSRSIAMQTYIDSVLSQVQRTDSSTSDAGPSEPYTRSS</sequence>
<dbReference type="OrthoDB" id="1751334at2759"/>
<gene>
    <name evidence="1" type="ORF">Taro_056788</name>
</gene>
<comment type="caution">
    <text evidence="1">The sequence shown here is derived from an EMBL/GenBank/DDBJ whole genome shotgun (WGS) entry which is preliminary data.</text>
</comment>
<dbReference type="EMBL" id="NMUH01017589">
    <property type="protein sequence ID" value="MQM23721.1"/>
    <property type="molecule type" value="Genomic_DNA"/>
</dbReference>
<feature type="non-terminal residue" evidence="1">
    <location>
        <position position="1"/>
    </location>
</feature>
<dbReference type="AlphaFoldDB" id="A0A843XXJ9"/>
<protein>
    <submittedName>
        <fullName evidence="1">Uncharacterized protein</fullName>
    </submittedName>
</protein>
<evidence type="ECO:0000313" key="1">
    <source>
        <dbReference type="EMBL" id="MQM23721.1"/>
    </source>
</evidence>
<dbReference type="Proteomes" id="UP000652761">
    <property type="component" value="Unassembled WGS sequence"/>
</dbReference>
<keyword evidence="2" id="KW-1185">Reference proteome</keyword>
<reference evidence="1" key="1">
    <citation type="submission" date="2017-07" db="EMBL/GenBank/DDBJ databases">
        <title>Taro Niue Genome Assembly and Annotation.</title>
        <authorList>
            <person name="Atibalentja N."/>
            <person name="Keating K."/>
            <person name="Fields C.J."/>
        </authorList>
    </citation>
    <scope>NUCLEOTIDE SEQUENCE</scope>
    <source>
        <strain evidence="1">Niue_2</strain>
        <tissue evidence="1">Leaf</tissue>
    </source>
</reference>
<evidence type="ECO:0000313" key="2">
    <source>
        <dbReference type="Proteomes" id="UP000652761"/>
    </source>
</evidence>
<accession>A0A843XXJ9</accession>
<organism evidence="1 2">
    <name type="scientific">Colocasia esculenta</name>
    <name type="common">Wild taro</name>
    <name type="synonym">Arum esculentum</name>
    <dbReference type="NCBI Taxonomy" id="4460"/>
    <lineage>
        <taxon>Eukaryota</taxon>
        <taxon>Viridiplantae</taxon>
        <taxon>Streptophyta</taxon>
        <taxon>Embryophyta</taxon>
        <taxon>Tracheophyta</taxon>
        <taxon>Spermatophyta</taxon>
        <taxon>Magnoliopsida</taxon>
        <taxon>Liliopsida</taxon>
        <taxon>Araceae</taxon>
        <taxon>Aroideae</taxon>
        <taxon>Colocasieae</taxon>
        <taxon>Colocasia</taxon>
    </lineage>
</organism>
<proteinExistence type="predicted"/>
<name>A0A843XXJ9_COLES</name>